<feature type="region of interest" description="Disordered" evidence="1">
    <location>
        <begin position="133"/>
        <end position="153"/>
    </location>
</feature>
<dbReference type="InterPro" id="IPR038056">
    <property type="entry name" value="YjbR-like_sf"/>
</dbReference>
<organism evidence="2 3">
    <name type="scientific">Georgenia soli</name>
    <dbReference type="NCBI Taxonomy" id="638953"/>
    <lineage>
        <taxon>Bacteria</taxon>
        <taxon>Bacillati</taxon>
        <taxon>Actinomycetota</taxon>
        <taxon>Actinomycetes</taxon>
        <taxon>Micrococcales</taxon>
        <taxon>Bogoriellaceae</taxon>
        <taxon>Georgenia</taxon>
    </lineage>
</organism>
<protein>
    <submittedName>
        <fullName evidence="2">YjbR protein</fullName>
    </submittedName>
</protein>
<evidence type="ECO:0000256" key="1">
    <source>
        <dbReference type="SAM" id="MobiDB-lite"/>
    </source>
</evidence>
<dbReference type="AlphaFoldDB" id="A0A2A9EIF3"/>
<dbReference type="OrthoDB" id="8479417at2"/>
<name>A0A2A9EIF3_9MICO</name>
<dbReference type="SUPFAM" id="SSF142906">
    <property type="entry name" value="YjbR-like"/>
    <property type="match status" value="1"/>
</dbReference>
<dbReference type="Gene3D" id="3.90.1150.30">
    <property type="match status" value="1"/>
</dbReference>
<accession>A0A2A9EIF3</accession>
<sequence length="153" mass="16512">MAHPIMFDDDDPFLARLRALALSFPDAEETIAHGRPHFRVKKVFAVYGSSTKGAADVRVRYPHGLLVLPEESERAALADDARSFVPAYLAPSGWIGLDLAAGGAGPDDVDWQEVAELLDGSYRQVATRRQLEQLDADGGPAASSNDSVRPRAV</sequence>
<dbReference type="RefSeq" id="WP_098482603.1">
    <property type="nucleotide sequence ID" value="NZ_PDJI01000004.1"/>
</dbReference>
<gene>
    <name evidence="2" type="ORF">ATJ97_0775</name>
</gene>
<comment type="caution">
    <text evidence="2">The sequence shown here is derived from an EMBL/GenBank/DDBJ whole genome shotgun (WGS) entry which is preliminary data.</text>
</comment>
<dbReference type="EMBL" id="PDJI01000004">
    <property type="protein sequence ID" value="PFG38301.1"/>
    <property type="molecule type" value="Genomic_DNA"/>
</dbReference>
<keyword evidence="3" id="KW-1185">Reference proteome</keyword>
<dbReference type="Proteomes" id="UP000222106">
    <property type="component" value="Unassembled WGS sequence"/>
</dbReference>
<dbReference type="InterPro" id="IPR058532">
    <property type="entry name" value="YjbR/MT2646/Rv2570-like"/>
</dbReference>
<evidence type="ECO:0000313" key="3">
    <source>
        <dbReference type="Proteomes" id="UP000222106"/>
    </source>
</evidence>
<evidence type="ECO:0000313" key="2">
    <source>
        <dbReference type="EMBL" id="PFG38301.1"/>
    </source>
</evidence>
<dbReference type="Pfam" id="PF04237">
    <property type="entry name" value="YjbR"/>
    <property type="match status" value="1"/>
</dbReference>
<reference evidence="2 3" key="1">
    <citation type="submission" date="2017-10" db="EMBL/GenBank/DDBJ databases">
        <title>Sequencing the genomes of 1000 actinobacteria strains.</title>
        <authorList>
            <person name="Klenk H.-P."/>
        </authorList>
    </citation>
    <scope>NUCLEOTIDE SEQUENCE [LARGE SCALE GENOMIC DNA]</scope>
    <source>
        <strain evidence="2 3">DSM 21838</strain>
    </source>
</reference>
<proteinExistence type="predicted"/>